<dbReference type="SUPFAM" id="SSF52490">
    <property type="entry name" value="Tubulin nucleotide-binding domain-like"/>
    <property type="match status" value="1"/>
</dbReference>
<dbReference type="GO" id="GO:0051301">
    <property type="term" value="P:cell division"/>
    <property type="evidence" value="ECO:0007669"/>
    <property type="project" value="TreeGrafter"/>
</dbReference>
<dbReference type="InterPro" id="IPR003008">
    <property type="entry name" value="Tubulin_FtsZ_GTPase"/>
</dbReference>
<dbReference type="AlphaFoldDB" id="A0A1H3MR08"/>
<feature type="domain" description="Tubulin/FtsZ GTPase" evidence="4">
    <location>
        <begin position="2"/>
        <end position="227"/>
    </location>
</feature>
<dbReference type="EMBL" id="FNPC01000010">
    <property type="protein sequence ID" value="SDY79081.1"/>
    <property type="molecule type" value="Genomic_DNA"/>
</dbReference>
<keyword evidence="1" id="KW-0963">Cytoplasm</keyword>
<dbReference type="Pfam" id="PF00091">
    <property type="entry name" value="Tubulin"/>
    <property type="match status" value="1"/>
</dbReference>
<keyword evidence="6" id="KW-1185">Reference proteome</keyword>
<protein>
    <submittedName>
        <fullName evidence="5">Tubulin/FtsZ family, GTPase domain</fullName>
    </submittedName>
</protein>
<evidence type="ECO:0000256" key="1">
    <source>
        <dbReference type="ARBA" id="ARBA00022490"/>
    </source>
</evidence>
<gene>
    <name evidence="5" type="ORF">SAMN05216564_11050</name>
</gene>
<sequence>MVYLFVGTGQAGSALVDEVFAHEGIRIEAAPLALNSTVRDLENLTHIEDDEWIGVSETDGLVPGTQAGFEEVVTGGFGRRPRRANDVMERHGQQLVPMLEERFGEEGNVPFAFVFLGLGGGTGCGIAPHVVDAIRRYAAGDVKVIAVAVLPNTQESVHVRDDEEETVSAGRQASNAVYGLDRLEETVDGILLVDNQRLGYEDSAEGRFAEYNEYVAGSVVDLVSGPVVERIDPGEYDEIDAPIIDIQDIVTSLSFGAGPDGEPGYGTIGRSIEMTMSLPGYFLPVIGDQQVDAAELAYLAQAKQSVDDVTFGDARKAIGHVRAPRKYIADPEYQIEISEVRRRLNEHCSEVNLGMVPTSRNLVSCTTVYTFERTDLDRIREIEEIADTYEAA</sequence>
<dbReference type="OrthoDB" id="176823at2157"/>
<evidence type="ECO:0000256" key="2">
    <source>
        <dbReference type="ARBA" id="ARBA00022741"/>
    </source>
</evidence>
<dbReference type="GO" id="GO:0003924">
    <property type="term" value="F:GTPase activity"/>
    <property type="evidence" value="ECO:0007669"/>
    <property type="project" value="InterPro"/>
</dbReference>
<evidence type="ECO:0000259" key="4">
    <source>
        <dbReference type="SMART" id="SM00864"/>
    </source>
</evidence>
<proteinExistence type="predicted"/>
<dbReference type="Gene3D" id="3.40.50.1440">
    <property type="entry name" value="Tubulin/FtsZ, GTPase domain"/>
    <property type="match status" value="1"/>
</dbReference>
<keyword evidence="3" id="KW-0342">GTP-binding</keyword>
<dbReference type="SMART" id="SM00864">
    <property type="entry name" value="Tubulin"/>
    <property type="match status" value="1"/>
</dbReference>
<dbReference type="GO" id="GO:0005737">
    <property type="term" value="C:cytoplasm"/>
    <property type="evidence" value="ECO:0007669"/>
    <property type="project" value="TreeGrafter"/>
</dbReference>
<name>A0A1H3MR08_9EURY</name>
<dbReference type="PANTHER" id="PTHR30314">
    <property type="entry name" value="CELL DIVISION PROTEIN FTSZ-RELATED"/>
    <property type="match status" value="1"/>
</dbReference>
<reference evidence="6" key="1">
    <citation type="submission" date="2016-10" db="EMBL/GenBank/DDBJ databases">
        <authorList>
            <person name="Varghese N."/>
            <person name="Submissions S."/>
        </authorList>
    </citation>
    <scope>NUCLEOTIDE SEQUENCE [LARGE SCALE GENOMIC DNA]</scope>
    <source>
        <strain evidence="6">DC30,IBRC 10041,KCTC 4046</strain>
    </source>
</reference>
<organism evidence="5 6">
    <name type="scientific">Halopenitus persicus</name>
    <dbReference type="NCBI Taxonomy" id="1048396"/>
    <lineage>
        <taxon>Archaea</taxon>
        <taxon>Methanobacteriati</taxon>
        <taxon>Methanobacteriota</taxon>
        <taxon>Stenosarchaea group</taxon>
        <taxon>Halobacteria</taxon>
        <taxon>Halobacteriales</taxon>
        <taxon>Haloferacaceae</taxon>
        <taxon>Halopenitus</taxon>
    </lineage>
</organism>
<dbReference type="Proteomes" id="UP000199079">
    <property type="component" value="Unassembled WGS sequence"/>
</dbReference>
<dbReference type="InterPro" id="IPR045061">
    <property type="entry name" value="FtsZ/CetZ"/>
</dbReference>
<accession>A0A1H3MR08</accession>
<evidence type="ECO:0000313" key="6">
    <source>
        <dbReference type="Proteomes" id="UP000199079"/>
    </source>
</evidence>
<evidence type="ECO:0000256" key="3">
    <source>
        <dbReference type="ARBA" id="ARBA00023134"/>
    </source>
</evidence>
<dbReference type="GO" id="GO:0005525">
    <property type="term" value="F:GTP binding"/>
    <property type="evidence" value="ECO:0007669"/>
    <property type="project" value="UniProtKB-KW"/>
</dbReference>
<keyword evidence="2" id="KW-0547">Nucleotide-binding</keyword>
<dbReference type="RefSeq" id="WP_092734425.1">
    <property type="nucleotide sequence ID" value="NZ_FNPC01000010.1"/>
</dbReference>
<evidence type="ECO:0000313" key="5">
    <source>
        <dbReference type="EMBL" id="SDY79081.1"/>
    </source>
</evidence>
<dbReference type="GO" id="GO:0032153">
    <property type="term" value="C:cell division site"/>
    <property type="evidence" value="ECO:0007669"/>
    <property type="project" value="TreeGrafter"/>
</dbReference>
<dbReference type="InterPro" id="IPR036525">
    <property type="entry name" value="Tubulin/FtsZ_GTPase_sf"/>
</dbReference>
<dbReference type="PANTHER" id="PTHR30314:SF10">
    <property type="entry name" value="TUBULIN-LIKE PROTEIN CETZ"/>
    <property type="match status" value="1"/>
</dbReference>